<comment type="cofactor">
    <cofactor evidence="2">
        <name>Mg(2+)</name>
        <dbReference type="ChEBI" id="CHEBI:18420"/>
    </cofactor>
</comment>
<feature type="binding site" evidence="2">
    <location>
        <position position="44"/>
    </location>
    <ligand>
        <name>ATP</name>
        <dbReference type="ChEBI" id="CHEBI:30616"/>
    </ligand>
</feature>
<dbReference type="InterPro" id="IPR004472">
    <property type="entry name" value="DTB_synth_BioD"/>
</dbReference>
<name>A0A3R8SML1_9FLAO</name>
<protein>
    <recommendedName>
        <fullName evidence="2">ATP-dependent dethiobiotin synthetase BioD</fullName>
        <ecNumber evidence="2">6.3.3.3</ecNumber>
    </recommendedName>
    <alternativeName>
        <fullName evidence="2">DTB synthetase</fullName>
        <shortName evidence="2">DTBS</shortName>
    </alternativeName>
    <alternativeName>
        <fullName evidence="2">Dethiobiotin synthase</fullName>
    </alternativeName>
</protein>
<keyword evidence="2" id="KW-0460">Magnesium</keyword>
<comment type="catalytic activity">
    <reaction evidence="2">
        <text>(7R,8S)-7,8-diammoniononanoate + CO2 + ATP = (4R,5S)-dethiobiotin + ADP + phosphate + 3 H(+)</text>
        <dbReference type="Rhea" id="RHEA:15805"/>
        <dbReference type="ChEBI" id="CHEBI:15378"/>
        <dbReference type="ChEBI" id="CHEBI:16526"/>
        <dbReference type="ChEBI" id="CHEBI:30616"/>
        <dbReference type="ChEBI" id="CHEBI:43474"/>
        <dbReference type="ChEBI" id="CHEBI:149469"/>
        <dbReference type="ChEBI" id="CHEBI:149473"/>
        <dbReference type="ChEBI" id="CHEBI:456216"/>
        <dbReference type="EC" id="6.3.3.3"/>
    </reaction>
</comment>
<dbReference type="GO" id="GO:0005524">
    <property type="term" value="F:ATP binding"/>
    <property type="evidence" value="ECO:0007669"/>
    <property type="project" value="UniProtKB-UniRule"/>
</dbReference>
<feature type="binding site" evidence="2">
    <location>
        <position position="17"/>
    </location>
    <ligand>
        <name>Mg(2+)</name>
        <dbReference type="ChEBI" id="CHEBI:18420"/>
    </ligand>
</feature>
<reference evidence="3 4" key="1">
    <citation type="submission" date="2018-10" db="EMBL/GenBank/DDBJ databases">
        <title>Transmission dynamics of multidrug resistant bacteria on intensive care unit surfaces.</title>
        <authorList>
            <person name="D'Souza A.W."/>
            <person name="Potter R.F."/>
            <person name="Wallace M."/>
            <person name="Shupe A."/>
            <person name="Patel S."/>
            <person name="Sun S."/>
            <person name="Gul D."/>
            <person name="Kwon J.H."/>
            <person name="Andleeb S."/>
            <person name="Burnham C.-A.D."/>
            <person name="Dantas G."/>
        </authorList>
    </citation>
    <scope>NUCLEOTIDE SEQUENCE [LARGE SCALE GENOMIC DNA]</scope>
    <source>
        <strain evidence="3 4">WF_348</strain>
    </source>
</reference>
<dbReference type="PIRSF" id="PIRSF006755">
    <property type="entry name" value="DTB_synth"/>
    <property type="match status" value="1"/>
</dbReference>
<evidence type="ECO:0000256" key="1">
    <source>
        <dbReference type="ARBA" id="ARBA00022756"/>
    </source>
</evidence>
<dbReference type="UniPathway" id="UPA00078">
    <property type="reaction ID" value="UER00161"/>
</dbReference>
<evidence type="ECO:0000256" key="2">
    <source>
        <dbReference type="HAMAP-Rule" id="MF_00336"/>
    </source>
</evidence>
<comment type="subunit">
    <text evidence="2">Homodimer.</text>
</comment>
<keyword evidence="2" id="KW-0963">Cytoplasm</keyword>
<keyword evidence="2 3" id="KW-0436">Ligase</keyword>
<dbReference type="GO" id="GO:0005737">
    <property type="term" value="C:cytoplasm"/>
    <property type="evidence" value="ECO:0007669"/>
    <property type="project" value="UniProtKB-SubCell"/>
</dbReference>
<dbReference type="AlphaFoldDB" id="A0A3R8SML1"/>
<dbReference type="PANTHER" id="PTHR43210:SF5">
    <property type="entry name" value="DETHIOBIOTIN SYNTHETASE"/>
    <property type="match status" value="1"/>
</dbReference>
<comment type="function">
    <text evidence="2">Catalyzes a mechanistically unusual reaction, the ATP-dependent insertion of CO2 between the N7 and N8 nitrogen atoms of 7,8-diaminopelargonic acid (DAPA, also called 7,8-diammoniononanoate) to form a ureido ring.</text>
</comment>
<dbReference type="NCBIfam" id="TIGR00347">
    <property type="entry name" value="bioD"/>
    <property type="match status" value="1"/>
</dbReference>
<feature type="binding site" evidence="2">
    <location>
        <position position="44"/>
    </location>
    <ligand>
        <name>Mg(2+)</name>
        <dbReference type="ChEBI" id="CHEBI:18420"/>
    </ligand>
</feature>
<dbReference type="EC" id="6.3.3.3" evidence="2"/>
<comment type="similarity">
    <text evidence="2">Belongs to the dethiobiotin synthetase family.</text>
</comment>
<comment type="pathway">
    <text evidence="2">Cofactor biosynthesis; biotin biosynthesis; biotin from 7,8-diaminononanoate: step 1/2.</text>
</comment>
<feature type="binding site" evidence="2">
    <location>
        <begin position="184"/>
        <end position="186"/>
    </location>
    <ligand>
        <name>ATP</name>
        <dbReference type="ChEBI" id="CHEBI:30616"/>
    </ligand>
</feature>
<comment type="caution">
    <text evidence="3">The sequence shown here is derived from an EMBL/GenBank/DDBJ whole genome shotgun (WGS) entry which is preliminary data.</text>
</comment>
<dbReference type="PANTHER" id="PTHR43210">
    <property type="entry name" value="DETHIOBIOTIN SYNTHETASE"/>
    <property type="match status" value="1"/>
</dbReference>
<evidence type="ECO:0000313" key="3">
    <source>
        <dbReference type="EMBL" id="RRT92544.1"/>
    </source>
</evidence>
<keyword evidence="1 2" id="KW-0093">Biotin biosynthesis</keyword>
<feature type="active site" evidence="2">
    <location>
        <position position="33"/>
    </location>
</feature>
<comment type="subcellular location">
    <subcellularLocation>
        <location evidence="2">Cytoplasm</location>
    </subcellularLocation>
</comment>
<feature type="binding site" evidence="2">
    <location>
        <position position="37"/>
    </location>
    <ligand>
        <name>substrate</name>
    </ligand>
</feature>
<sequence length="207" mass="23093">MSKQLFVTGIGTGVGKTMVSAILTEALQADYWKPIQSGDLDSSDSLLVKSLTSPELKIHQERYCLQKAASPHQSAKEEAIEINLNDFEFPKTTNSLIVEGAGGLFVPINEEDFMIDLIQQFNLPVVMVATNYLGCINHTLLTIEILKLRNIAIEYFVFNGEFDEDTSRVIKNHLSPDISIIIIPKLNSINSSEVRNIAETIKHQFNI</sequence>
<feature type="binding site" evidence="2">
    <location>
        <position position="99"/>
    </location>
    <ligand>
        <name>Mg(2+)</name>
        <dbReference type="ChEBI" id="CHEBI:18420"/>
    </ligand>
</feature>
<comment type="caution">
    <text evidence="2">Lacks conserved residue(s) required for the propagation of feature annotation.</text>
</comment>
<dbReference type="HAMAP" id="MF_00336">
    <property type="entry name" value="BioD"/>
    <property type="match status" value="1"/>
</dbReference>
<dbReference type="RefSeq" id="WP_125349501.1">
    <property type="nucleotide sequence ID" value="NZ_JAAGKM010000004.1"/>
</dbReference>
<dbReference type="Pfam" id="PF13500">
    <property type="entry name" value="AAA_26"/>
    <property type="match status" value="1"/>
</dbReference>
<dbReference type="SUPFAM" id="SSF52540">
    <property type="entry name" value="P-loop containing nucleoside triphosphate hydrolases"/>
    <property type="match status" value="1"/>
</dbReference>
<dbReference type="GO" id="GO:0009102">
    <property type="term" value="P:biotin biosynthetic process"/>
    <property type="evidence" value="ECO:0007669"/>
    <property type="project" value="UniProtKB-UniRule"/>
</dbReference>
<dbReference type="GO" id="GO:0000287">
    <property type="term" value="F:magnesium ion binding"/>
    <property type="evidence" value="ECO:0007669"/>
    <property type="project" value="UniProtKB-UniRule"/>
</dbReference>
<gene>
    <name evidence="2 3" type="primary">bioD</name>
    <name evidence="3" type="ORF">EGI89_05910</name>
</gene>
<organism evidence="3 4">
    <name type="scientific">Empedobacter falsenii</name>
    <dbReference type="NCBI Taxonomy" id="343874"/>
    <lineage>
        <taxon>Bacteria</taxon>
        <taxon>Pseudomonadati</taxon>
        <taxon>Bacteroidota</taxon>
        <taxon>Flavobacteriia</taxon>
        <taxon>Flavobacteriales</taxon>
        <taxon>Weeksellaceae</taxon>
        <taxon>Empedobacter</taxon>
    </lineage>
</organism>
<keyword evidence="2" id="KW-0479">Metal-binding</keyword>
<proteinExistence type="inferred from homology"/>
<accession>A0A3R8SML1</accession>
<keyword evidence="2" id="KW-0547">Nucleotide-binding</keyword>
<dbReference type="InterPro" id="IPR027417">
    <property type="entry name" value="P-loop_NTPase"/>
</dbReference>
<dbReference type="Proteomes" id="UP000267844">
    <property type="component" value="Unassembled WGS sequence"/>
</dbReference>
<dbReference type="EMBL" id="RHPO01000008">
    <property type="protein sequence ID" value="RRT92544.1"/>
    <property type="molecule type" value="Genomic_DNA"/>
</dbReference>
<evidence type="ECO:0000313" key="4">
    <source>
        <dbReference type="Proteomes" id="UP000267844"/>
    </source>
</evidence>
<dbReference type="GO" id="GO:0004141">
    <property type="term" value="F:dethiobiotin synthase activity"/>
    <property type="evidence" value="ECO:0007669"/>
    <property type="project" value="UniProtKB-UniRule"/>
</dbReference>
<dbReference type="CDD" id="cd03109">
    <property type="entry name" value="DTBS"/>
    <property type="match status" value="1"/>
</dbReference>
<feature type="binding site" evidence="2">
    <location>
        <begin position="99"/>
        <end position="102"/>
    </location>
    <ligand>
        <name>ATP</name>
        <dbReference type="ChEBI" id="CHEBI:30616"/>
    </ligand>
</feature>
<dbReference type="Gene3D" id="3.40.50.300">
    <property type="entry name" value="P-loop containing nucleotide triphosphate hydrolases"/>
    <property type="match status" value="1"/>
</dbReference>
<keyword evidence="2" id="KW-0067">ATP-binding</keyword>